<dbReference type="Proteomes" id="UP000762676">
    <property type="component" value="Unassembled WGS sequence"/>
</dbReference>
<proteinExistence type="predicted"/>
<dbReference type="AlphaFoldDB" id="A0AAV4F906"/>
<organism evidence="1 2">
    <name type="scientific">Elysia marginata</name>
    <dbReference type="NCBI Taxonomy" id="1093978"/>
    <lineage>
        <taxon>Eukaryota</taxon>
        <taxon>Metazoa</taxon>
        <taxon>Spiralia</taxon>
        <taxon>Lophotrochozoa</taxon>
        <taxon>Mollusca</taxon>
        <taxon>Gastropoda</taxon>
        <taxon>Heterobranchia</taxon>
        <taxon>Euthyneura</taxon>
        <taxon>Panpulmonata</taxon>
        <taxon>Sacoglossa</taxon>
        <taxon>Placobranchoidea</taxon>
        <taxon>Plakobranchidae</taxon>
        <taxon>Elysia</taxon>
    </lineage>
</organism>
<comment type="caution">
    <text evidence="1">The sequence shown here is derived from an EMBL/GenBank/DDBJ whole genome shotgun (WGS) entry which is preliminary data.</text>
</comment>
<dbReference type="EMBL" id="BMAT01007661">
    <property type="protein sequence ID" value="GFR68825.1"/>
    <property type="molecule type" value="Genomic_DNA"/>
</dbReference>
<evidence type="ECO:0000313" key="2">
    <source>
        <dbReference type="Proteomes" id="UP000762676"/>
    </source>
</evidence>
<accession>A0AAV4F906</accession>
<gene>
    <name evidence="1" type="ORF">ElyMa_003744100</name>
</gene>
<name>A0AAV4F906_9GAST</name>
<sequence length="107" mass="11923">MKKGPITCLEIEKVIAKSKSNRAPGEDRITADMLKADPSMSAKCLVGLFNKVWTEEKVPDAWKKESLSSFLKKEIYPSVTTGEALTSCLIMARYFVGSFFTESNPVR</sequence>
<reference evidence="1 2" key="1">
    <citation type="journal article" date="2021" name="Elife">
        <title>Chloroplast acquisition without the gene transfer in kleptoplastic sea slugs, Plakobranchus ocellatus.</title>
        <authorList>
            <person name="Maeda T."/>
            <person name="Takahashi S."/>
            <person name="Yoshida T."/>
            <person name="Shimamura S."/>
            <person name="Takaki Y."/>
            <person name="Nagai Y."/>
            <person name="Toyoda A."/>
            <person name="Suzuki Y."/>
            <person name="Arimoto A."/>
            <person name="Ishii H."/>
            <person name="Satoh N."/>
            <person name="Nishiyama T."/>
            <person name="Hasebe M."/>
            <person name="Maruyama T."/>
            <person name="Minagawa J."/>
            <person name="Obokata J."/>
            <person name="Shigenobu S."/>
        </authorList>
    </citation>
    <scope>NUCLEOTIDE SEQUENCE [LARGE SCALE GENOMIC DNA]</scope>
</reference>
<protein>
    <submittedName>
        <fullName evidence="1">Craniofacial development protein 2-like</fullName>
    </submittedName>
</protein>
<evidence type="ECO:0000313" key="1">
    <source>
        <dbReference type="EMBL" id="GFR68825.1"/>
    </source>
</evidence>
<keyword evidence="2" id="KW-1185">Reference proteome</keyword>